<dbReference type="GO" id="GO:0015074">
    <property type="term" value="P:DNA integration"/>
    <property type="evidence" value="ECO:0007669"/>
    <property type="project" value="InterPro"/>
</dbReference>
<dbReference type="CDD" id="cd01185">
    <property type="entry name" value="INTN1_C_like"/>
    <property type="match status" value="1"/>
</dbReference>
<dbReference type="Gene3D" id="1.10.150.130">
    <property type="match status" value="1"/>
</dbReference>
<dbReference type="InterPro" id="IPR013762">
    <property type="entry name" value="Integrase-like_cat_sf"/>
</dbReference>
<dbReference type="OrthoDB" id="892893at2"/>
<gene>
    <name evidence="5" type="ORF">SAMN05216464_101732</name>
</gene>
<dbReference type="AlphaFoldDB" id="A0A1G6USV0"/>
<proteinExistence type="inferred from homology"/>
<dbReference type="InterPro" id="IPR035386">
    <property type="entry name" value="Arm-DNA-bind_5"/>
</dbReference>
<dbReference type="InterPro" id="IPR011010">
    <property type="entry name" value="DNA_brk_join_enz"/>
</dbReference>
<evidence type="ECO:0000313" key="6">
    <source>
        <dbReference type="Proteomes" id="UP000199072"/>
    </source>
</evidence>
<dbReference type="InterPro" id="IPR010998">
    <property type="entry name" value="Integrase_recombinase_N"/>
</dbReference>
<dbReference type="GO" id="GO:0006310">
    <property type="term" value="P:DNA recombination"/>
    <property type="evidence" value="ECO:0007669"/>
    <property type="project" value="UniProtKB-KW"/>
</dbReference>
<evidence type="ECO:0000256" key="3">
    <source>
        <dbReference type="ARBA" id="ARBA00023172"/>
    </source>
</evidence>
<dbReference type="Pfam" id="PF13102">
    <property type="entry name" value="Phage_int_SAM_5"/>
    <property type="match status" value="1"/>
</dbReference>
<reference evidence="5 6" key="1">
    <citation type="submission" date="2016-10" db="EMBL/GenBank/DDBJ databases">
        <authorList>
            <person name="de Groot N.N."/>
        </authorList>
    </citation>
    <scope>NUCLEOTIDE SEQUENCE [LARGE SCALE GENOMIC DNA]</scope>
    <source>
        <strain evidence="5 6">47C3B</strain>
    </source>
</reference>
<dbReference type="InterPro" id="IPR002104">
    <property type="entry name" value="Integrase_catalytic"/>
</dbReference>
<evidence type="ECO:0000256" key="2">
    <source>
        <dbReference type="ARBA" id="ARBA00023125"/>
    </source>
</evidence>
<keyword evidence="3" id="KW-0233">DNA recombination</keyword>
<dbReference type="InterPro" id="IPR050090">
    <property type="entry name" value="Tyrosine_recombinase_XerCD"/>
</dbReference>
<comment type="similarity">
    <text evidence="1">Belongs to the 'phage' integrase family.</text>
</comment>
<dbReference type="SUPFAM" id="SSF56349">
    <property type="entry name" value="DNA breaking-rejoining enzymes"/>
    <property type="match status" value="1"/>
</dbReference>
<organism evidence="5 6">
    <name type="scientific">Mucilaginibacter pineti</name>
    <dbReference type="NCBI Taxonomy" id="1391627"/>
    <lineage>
        <taxon>Bacteria</taxon>
        <taxon>Pseudomonadati</taxon>
        <taxon>Bacteroidota</taxon>
        <taxon>Sphingobacteriia</taxon>
        <taxon>Sphingobacteriales</taxon>
        <taxon>Sphingobacteriaceae</taxon>
        <taxon>Mucilaginibacter</taxon>
    </lineage>
</organism>
<dbReference type="Proteomes" id="UP000199072">
    <property type="component" value="Unassembled WGS sequence"/>
</dbReference>
<sequence>MNKTFGLLFYVKRSKMTGNGTAPVYLRVTVDGKRIEISSKRYVNPDKWNANGQKLNGASEEVRSLNNYLKALEHEVYEIHRHLIEKKLPLTAVNLKNVLLKKDDVESCKMLIPIFKEHNRQVAALIGTEYAKGTADRYETSLKHTQAFLKWKYKVDDINIEGVNHEFIMSYDFYLRSERKCANNSTVKYMKNFKKIILMCIDNGWLDKDPFIKYKPRVKVVARDYLTKEELETMALKTYSSLRIEQVKDIFIFCCYTGLAYIDVKQLKRSEIIKGIDGQQWIFTTRQKTDTASRIPLLTQALQIIQKYENHPECADQDKVLPVLSNQKMNSYLKEIADVCGINKELTFHIARHTFATSVTLANGVSIESVSKMLGHKNMRTTQHYAKILDSKVSEDMQLLKLKLAN</sequence>
<dbReference type="Pfam" id="PF17293">
    <property type="entry name" value="Arm-DNA-bind_5"/>
    <property type="match status" value="1"/>
</dbReference>
<name>A0A1G6USV0_9SPHI</name>
<dbReference type="PANTHER" id="PTHR30349">
    <property type="entry name" value="PHAGE INTEGRASE-RELATED"/>
    <property type="match status" value="1"/>
</dbReference>
<dbReference type="PANTHER" id="PTHR30349:SF64">
    <property type="entry name" value="PROPHAGE INTEGRASE INTD-RELATED"/>
    <property type="match status" value="1"/>
</dbReference>
<evidence type="ECO:0000259" key="4">
    <source>
        <dbReference type="PROSITE" id="PS51898"/>
    </source>
</evidence>
<dbReference type="RefSeq" id="WP_091144402.1">
    <property type="nucleotide sequence ID" value="NZ_FNAI01000001.1"/>
</dbReference>
<dbReference type="STRING" id="1391627.SAMN05216464_101732"/>
<dbReference type="Gene3D" id="1.10.443.10">
    <property type="entry name" value="Intergrase catalytic core"/>
    <property type="match status" value="1"/>
</dbReference>
<evidence type="ECO:0000313" key="5">
    <source>
        <dbReference type="EMBL" id="SDD43786.1"/>
    </source>
</evidence>
<evidence type="ECO:0000256" key="1">
    <source>
        <dbReference type="ARBA" id="ARBA00008857"/>
    </source>
</evidence>
<keyword evidence="6" id="KW-1185">Reference proteome</keyword>
<keyword evidence="2" id="KW-0238">DNA-binding</keyword>
<feature type="domain" description="Tyr recombinase" evidence="4">
    <location>
        <begin position="221"/>
        <end position="398"/>
    </location>
</feature>
<dbReference type="PROSITE" id="PS51898">
    <property type="entry name" value="TYR_RECOMBINASE"/>
    <property type="match status" value="1"/>
</dbReference>
<dbReference type="Pfam" id="PF00589">
    <property type="entry name" value="Phage_integrase"/>
    <property type="match status" value="1"/>
</dbReference>
<dbReference type="EMBL" id="FNAI01000001">
    <property type="protein sequence ID" value="SDD43786.1"/>
    <property type="molecule type" value="Genomic_DNA"/>
</dbReference>
<protein>
    <submittedName>
        <fullName evidence="5">Site-specific recombinase XerD</fullName>
    </submittedName>
</protein>
<dbReference type="InterPro" id="IPR025269">
    <property type="entry name" value="SAM-like_dom"/>
</dbReference>
<accession>A0A1G6USV0</accession>
<dbReference type="GO" id="GO:0003677">
    <property type="term" value="F:DNA binding"/>
    <property type="evidence" value="ECO:0007669"/>
    <property type="project" value="UniProtKB-KW"/>
</dbReference>